<keyword evidence="1" id="KW-1133">Transmembrane helix</keyword>
<keyword evidence="1" id="KW-0812">Transmembrane</keyword>
<protein>
    <submittedName>
        <fullName evidence="3">Thiol-disulfide isomerase-like thioredoxin</fullName>
    </submittedName>
</protein>
<dbReference type="Gene3D" id="3.40.30.10">
    <property type="entry name" value="Glutaredoxin"/>
    <property type="match status" value="1"/>
</dbReference>
<organism evidence="3 4">
    <name type="scientific">Candidatus Nitrososphaera evergladensis SR1</name>
    <dbReference type="NCBI Taxonomy" id="1459636"/>
    <lineage>
        <taxon>Archaea</taxon>
        <taxon>Nitrososphaerota</taxon>
        <taxon>Nitrososphaeria</taxon>
        <taxon>Nitrososphaerales</taxon>
        <taxon>Nitrososphaeraceae</taxon>
        <taxon>Nitrososphaera</taxon>
    </lineage>
</organism>
<dbReference type="InterPro" id="IPR036249">
    <property type="entry name" value="Thioredoxin-like_sf"/>
</dbReference>
<evidence type="ECO:0000259" key="2">
    <source>
        <dbReference type="PROSITE" id="PS51352"/>
    </source>
</evidence>
<name>A0A075MVP6_9ARCH</name>
<reference evidence="3 4" key="1">
    <citation type="journal article" date="2014" name="PLoS ONE">
        <title>Genome Sequence of Candidatus Nitrososphaera evergladensis from Group I.1b Enriched from Everglades Soil Reveals Novel Genomic Features of the Ammonia-Oxidizing Archaea.</title>
        <authorList>
            <person name="Zhalnina K.V."/>
            <person name="Dias R."/>
            <person name="Leonard M.T."/>
            <person name="Dorr de Quadros P."/>
            <person name="Camargo F.A."/>
            <person name="Drew J.C."/>
            <person name="Farmerie W.G."/>
            <person name="Daroub S.H."/>
            <person name="Triplett E.W."/>
        </authorList>
    </citation>
    <scope>NUCLEOTIDE SEQUENCE [LARGE SCALE GENOMIC DNA]</scope>
    <source>
        <strain evidence="3 4">SR1</strain>
    </source>
</reference>
<dbReference type="EMBL" id="CP007174">
    <property type="protein sequence ID" value="AIF85320.1"/>
    <property type="molecule type" value="Genomic_DNA"/>
</dbReference>
<dbReference type="PANTHER" id="PTHR42852">
    <property type="entry name" value="THIOL:DISULFIDE INTERCHANGE PROTEIN DSBE"/>
    <property type="match status" value="1"/>
</dbReference>
<dbReference type="InterPro" id="IPR000866">
    <property type="entry name" value="AhpC/TSA"/>
</dbReference>
<dbReference type="KEGG" id="nev:NTE_03291"/>
<keyword evidence="4" id="KW-1185">Reference proteome</keyword>
<gene>
    <name evidence="3" type="ORF">NTE_03291</name>
</gene>
<feature type="transmembrane region" description="Helical" evidence="1">
    <location>
        <begin position="6"/>
        <end position="26"/>
    </location>
</feature>
<proteinExistence type="predicted"/>
<dbReference type="OrthoDB" id="9006at2157"/>
<dbReference type="HOGENOM" id="CLU_044955_0_0_2"/>
<dbReference type="InterPro" id="IPR013766">
    <property type="entry name" value="Thioredoxin_domain"/>
</dbReference>
<evidence type="ECO:0000256" key="1">
    <source>
        <dbReference type="SAM" id="Phobius"/>
    </source>
</evidence>
<dbReference type="CDD" id="cd03012">
    <property type="entry name" value="TlpA_like_DipZ_like"/>
    <property type="match status" value="1"/>
</dbReference>
<accession>A0A075MVP6</accession>
<dbReference type="GO" id="GO:0016209">
    <property type="term" value="F:antioxidant activity"/>
    <property type="evidence" value="ECO:0007669"/>
    <property type="project" value="InterPro"/>
</dbReference>
<dbReference type="Gene3D" id="2.60.120.260">
    <property type="entry name" value="Galactose-binding domain-like"/>
    <property type="match status" value="1"/>
</dbReference>
<dbReference type="STRING" id="1459636.NTE_03291"/>
<dbReference type="InterPro" id="IPR041017">
    <property type="entry name" value="Thioredoxin_10"/>
</dbReference>
<dbReference type="PANTHER" id="PTHR42852:SF13">
    <property type="entry name" value="PROTEIN DIPZ"/>
    <property type="match status" value="1"/>
</dbReference>
<dbReference type="InterPro" id="IPR050553">
    <property type="entry name" value="Thioredoxin_ResA/DsbE_sf"/>
</dbReference>
<dbReference type="Pfam" id="PF00578">
    <property type="entry name" value="AhpC-TSA"/>
    <property type="match status" value="1"/>
</dbReference>
<dbReference type="PROSITE" id="PS51352">
    <property type="entry name" value="THIOREDOXIN_2"/>
    <property type="match status" value="1"/>
</dbReference>
<keyword evidence="1" id="KW-0472">Membrane</keyword>
<dbReference type="AlphaFoldDB" id="A0A075MVP6"/>
<dbReference type="GeneID" id="41598945"/>
<dbReference type="GO" id="GO:0016491">
    <property type="term" value="F:oxidoreductase activity"/>
    <property type="evidence" value="ECO:0007669"/>
    <property type="project" value="InterPro"/>
</dbReference>
<dbReference type="eggNOG" id="arCOG03562">
    <property type="taxonomic scope" value="Archaea"/>
</dbReference>
<feature type="domain" description="Thioredoxin" evidence="2">
    <location>
        <begin position="65"/>
        <end position="210"/>
    </location>
</feature>
<dbReference type="RefSeq" id="WP_148701745.1">
    <property type="nucleotide sequence ID" value="NZ_CP007174.1"/>
</dbReference>
<evidence type="ECO:0000313" key="4">
    <source>
        <dbReference type="Proteomes" id="UP000028194"/>
    </source>
</evidence>
<dbReference type="Pfam" id="PF17991">
    <property type="entry name" value="Thioredoxin_10"/>
    <property type="match status" value="1"/>
</dbReference>
<dbReference type="SUPFAM" id="SSF52833">
    <property type="entry name" value="Thioredoxin-like"/>
    <property type="match status" value="1"/>
</dbReference>
<dbReference type="GO" id="GO:0016853">
    <property type="term" value="F:isomerase activity"/>
    <property type="evidence" value="ECO:0007669"/>
    <property type="project" value="UniProtKB-KW"/>
</dbReference>
<dbReference type="Proteomes" id="UP000028194">
    <property type="component" value="Chromosome"/>
</dbReference>
<keyword evidence="3" id="KW-0413">Isomerase</keyword>
<sequence length="389" mass="42730">MNRDNASALAVGVAVVVLIAGFGFYFNNPELNKKASAGSAGEFVPVGANNTTTTTTATAKPHIDKSQFKQAPELAGISNYINSQPFKLADLKGKVVLVDFWTYSCINCIRTIPYLNAWYEKYADQGLVIVGVHSPEFDFEKNPQNVQAAVQKFGIKYPVVQDNDHGTWNAYQNRYWPHKYLVDDEGFIRYDHIGEGNYAETEKVIQSLLQERAANLGQNATINTSTTAKPEGAKSVDFGRINTPELYFGYKYARANLGNPEGFDPGKVVTYRLPDDYDAKIEPNVIYLSGDWLNNPDSMELKSHTGRIVLEYSAKSVNIVAGGTGKAYVSEDGHAVGADRGDDVSEQDNAADINGQRLYNLAAHGGYASHTLTIDIVGEGFRIYTFTFG</sequence>
<evidence type="ECO:0000313" key="3">
    <source>
        <dbReference type="EMBL" id="AIF85320.1"/>
    </source>
</evidence>